<feature type="transmembrane region" description="Helical" evidence="8">
    <location>
        <begin position="201"/>
        <end position="222"/>
    </location>
</feature>
<feature type="non-terminal residue" evidence="11">
    <location>
        <position position="1"/>
    </location>
</feature>
<dbReference type="Proteomes" id="UP000663829">
    <property type="component" value="Unassembled WGS sequence"/>
</dbReference>
<keyword evidence="5 8" id="KW-1133">Transmembrane helix</keyword>
<dbReference type="InterPro" id="IPR002490">
    <property type="entry name" value="V-ATPase_116kDa_su"/>
</dbReference>
<dbReference type="PANTHER" id="PTHR11629:SF63">
    <property type="entry name" value="V-TYPE PROTON ATPASE SUBUNIT A"/>
    <property type="match status" value="1"/>
</dbReference>
<feature type="transmembrane region" description="Helical" evidence="8">
    <location>
        <begin position="234"/>
        <end position="254"/>
    </location>
</feature>
<evidence type="ECO:0000313" key="12">
    <source>
        <dbReference type="EMBL" id="CAF4331935.1"/>
    </source>
</evidence>
<evidence type="ECO:0000256" key="4">
    <source>
        <dbReference type="ARBA" id="ARBA00022692"/>
    </source>
</evidence>
<keyword evidence="7 8" id="KW-0472">Membrane</keyword>
<keyword evidence="14" id="KW-1185">Reference proteome</keyword>
<evidence type="ECO:0000313" key="14">
    <source>
        <dbReference type="Proteomes" id="UP000663829"/>
    </source>
</evidence>
<keyword evidence="3 8" id="KW-0813">Transport</keyword>
<evidence type="ECO:0000256" key="2">
    <source>
        <dbReference type="ARBA" id="ARBA00009904"/>
    </source>
</evidence>
<comment type="caution">
    <text evidence="11">The sequence shown here is derived from an EMBL/GenBank/DDBJ whole genome shotgun (WGS) entry which is preliminary data.</text>
</comment>
<organism evidence="11 14">
    <name type="scientific">Didymodactylos carnosus</name>
    <dbReference type="NCBI Taxonomy" id="1234261"/>
    <lineage>
        <taxon>Eukaryota</taxon>
        <taxon>Metazoa</taxon>
        <taxon>Spiralia</taxon>
        <taxon>Gnathifera</taxon>
        <taxon>Rotifera</taxon>
        <taxon>Eurotatoria</taxon>
        <taxon>Bdelloidea</taxon>
        <taxon>Philodinida</taxon>
        <taxon>Philodinidae</taxon>
        <taxon>Didymodactylos</taxon>
    </lineage>
</organism>
<comment type="similarity">
    <text evidence="2 8">Belongs to the V-ATPase 116 kDa subunit family.</text>
</comment>
<comment type="function">
    <text evidence="8">Essential component of the vacuolar proton pump (V-ATPase), a multimeric enzyme that catalyzes the translocation of protons across the membranes. Required for assembly and activity of the V-ATPase.</text>
</comment>
<dbReference type="Proteomes" id="UP000681722">
    <property type="component" value="Unassembled WGS sequence"/>
</dbReference>
<dbReference type="GO" id="GO:0005886">
    <property type="term" value="C:plasma membrane"/>
    <property type="evidence" value="ECO:0007669"/>
    <property type="project" value="TreeGrafter"/>
</dbReference>
<dbReference type="AlphaFoldDB" id="A0A816ABY8"/>
<proteinExistence type="inferred from homology"/>
<dbReference type="Proteomes" id="UP000682733">
    <property type="component" value="Unassembled WGS sequence"/>
</dbReference>
<feature type="transmembrane region" description="Helical" evidence="8">
    <location>
        <begin position="60"/>
        <end position="84"/>
    </location>
</feature>
<dbReference type="EMBL" id="CAJOBA010061572">
    <property type="protein sequence ID" value="CAF4331935.1"/>
    <property type="molecule type" value="Genomic_DNA"/>
</dbReference>
<keyword evidence="6 8" id="KW-0406">Ion transport</keyword>
<dbReference type="GO" id="GO:0046961">
    <property type="term" value="F:proton-transporting ATPase activity, rotational mechanism"/>
    <property type="evidence" value="ECO:0007669"/>
    <property type="project" value="InterPro"/>
</dbReference>
<feature type="region of interest" description="Disordered" evidence="9">
    <location>
        <begin position="1"/>
        <end position="25"/>
    </location>
</feature>
<evidence type="ECO:0000256" key="5">
    <source>
        <dbReference type="ARBA" id="ARBA00022989"/>
    </source>
</evidence>
<evidence type="ECO:0000313" key="13">
    <source>
        <dbReference type="EMBL" id="CAF4470223.1"/>
    </source>
</evidence>
<feature type="transmembrane region" description="Helical" evidence="8">
    <location>
        <begin position="96"/>
        <end position="118"/>
    </location>
</feature>
<evidence type="ECO:0000256" key="1">
    <source>
        <dbReference type="ARBA" id="ARBA00004141"/>
    </source>
</evidence>
<evidence type="ECO:0000256" key="6">
    <source>
        <dbReference type="ARBA" id="ARBA00023065"/>
    </source>
</evidence>
<dbReference type="GO" id="GO:0051117">
    <property type="term" value="F:ATPase binding"/>
    <property type="evidence" value="ECO:0007669"/>
    <property type="project" value="TreeGrafter"/>
</dbReference>
<reference evidence="11" key="1">
    <citation type="submission" date="2021-02" db="EMBL/GenBank/DDBJ databases">
        <authorList>
            <person name="Nowell W R."/>
        </authorList>
    </citation>
    <scope>NUCLEOTIDE SEQUENCE</scope>
</reference>
<name>A0A816ABY8_9BILA</name>
<dbReference type="Pfam" id="PF01496">
    <property type="entry name" value="V_ATPase_I"/>
    <property type="match status" value="1"/>
</dbReference>
<evidence type="ECO:0000256" key="9">
    <source>
        <dbReference type="SAM" id="MobiDB-lite"/>
    </source>
</evidence>
<gene>
    <name evidence="11" type="ORF">GPM918_LOCUS42065</name>
    <name evidence="10" type="ORF">OVA965_LOCUS38888</name>
    <name evidence="13" type="ORF">SRO942_LOCUS43236</name>
    <name evidence="12" type="ORF">TMI583_LOCUS40121</name>
</gene>
<evidence type="ECO:0000313" key="10">
    <source>
        <dbReference type="EMBL" id="CAF1543195.1"/>
    </source>
</evidence>
<dbReference type="GO" id="GO:0033179">
    <property type="term" value="C:proton-transporting V-type ATPase, V0 domain"/>
    <property type="evidence" value="ECO:0007669"/>
    <property type="project" value="InterPro"/>
</dbReference>
<keyword evidence="8" id="KW-0375">Hydrogen ion transport</keyword>
<dbReference type="EMBL" id="CAJNOK010039205">
    <property type="protein sequence ID" value="CAF1543195.1"/>
    <property type="molecule type" value="Genomic_DNA"/>
</dbReference>
<evidence type="ECO:0000256" key="8">
    <source>
        <dbReference type="RuleBase" id="RU361189"/>
    </source>
</evidence>
<keyword evidence="4 8" id="KW-0812">Transmembrane</keyword>
<sequence>EQTGGTVQSVLNRMNTNENPPTHNKTNKFTQGFQNIIDAYGVATYREINPTPYTIITFPFLFAVMFGDAGHGLIMLLFALWMVLKEKTLKDKWKNVEIWTIFFGGRYIILLMALFSIYTGMLYNDVFSKSLNIFGSSWRVGFSDKYMNDSETVTLEPTPYNYSNKDYVQMYSGIPYPFGLDPIWQLSENKIVFTNSMKMKFAIIIGILQMAFGVTLSLWNHLHFNHQYAIFAEFLPQIIFLACIFFYLILLIFYKWLHFDGSSAYRAPSLLIPHGLPWALPIVIGTHG</sequence>
<dbReference type="EMBL" id="CAJNOQ010034649">
    <property type="protein sequence ID" value="CAF1595652.1"/>
    <property type="molecule type" value="Genomic_DNA"/>
</dbReference>
<dbReference type="EMBL" id="CAJOBC010100928">
    <property type="protein sequence ID" value="CAF4470223.1"/>
    <property type="molecule type" value="Genomic_DNA"/>
</dbReference>
<protein>
    <recommendedName>
        <fullName evidence="8">V-type proton ATPase subunit a</fullName>
    </recommendedName>
</protein>
<dbReference type="PANTHER" id="PTHR11629">
    <property type="entry name" value="VACUOLAR PROTON ATPASES"/>
    <property type="match status" value="1"/>
</dbReference>
<evidence type="ECO:0000256" key="3">
    <source>
        <dbReference type="ARBA" id="ARBA00022448"/>
    </source>
</evidence>
<accession>A0A816ABY8</accession>
<evidence type="ECO:0000256" key="7">
    <source>
        <dbReference type="ARBA" id="ARBA00023136"/>
    </source>
</evidence>
<dbReference type="GO" id="GO:0016471">
    <property type="term" value="C:vacuolar proton-transporting V-type ATPase complex"/>
    <property type="evidence" value="ECO:0007669"/>
    <property type="project" value="TreeGrafter"/>
</dbReference>
<comment type="subcellular location">
    <subcellularLocation>
        <location evidence="1">Membrane</location>
        <topology evidence="1">Multi-pass membrane protein</topology>
    </subcellularLocation>
</comment>
<dbReference type="GO" id="GO:0007035">
    <property type="term" value="P:vacuolar acidification"/>
    <property type="evidence" value="ECO:0007669"/>
    <property type="project" value="TreeGrafter"/>
</dbReference>
<dbReference type="OrthoDB" id="10264220at2759"/>
<dbReference type="Proteomes" id="UP000677228">
    <property type="component" value="Unassembled WGS sequence"/>
</dbReference>
<evidence type="ECO:0000313" key="11">
    <source>
        <dbReference type="EMBL" id="CAF1595652.1"/>
    </source>
</evidence>